<protein>
    <recommendedName>
        <fullName evidence="3">Transcriptional regulatory protein, C terminal</fullName>
    </recommendedName>
</protein>
<sequence length="408" mass="44619">MRLFDYLLERTRAGQFPKETEIATDLFGDKPEFILAGNASVRVYVHRLRKKLEEFYADGRPVRISIPQGEYSVKVCDGSHEPGEGREDASEASGHARTGLQVLAALAAFVCLSGLTVWLLTSSRFLSDDPEIVGSPVWNSLHTNGNPNLIVAGDDFLFAQNNALRGTSQLVRDPLIRNGEALDVVLMRNPEHRGKLRDVDAHFLSAGTTLALAKLQAARLDSMAGGSRPTALTYGSQLTSQMLKAANIVYVGSIACLPPLLRNPLFNASGMKVGANYDELIDRESGRHFRSDGSVISEDRVATRDYGYIARLHGPSGNAIIVIMGTRDPAILQMAQLISDPSKMAMLGRDLPSADGDFEALYEVQTMGNVNVNERRLILRPVTAGDVWYRATASQRFPNDVPEADLSY</sequence>
<dbReference type="STRING" id="428990.SAMN06295987_11717"/>
<evidence type="ECO:0008006" key="3">
    <source>
        <dbReference type="Google" id="ProtNLM"/>
    </source>
</evidence>
<keyword evidence="2" id="KW-1185">Reference proteome</keyword>
<organism evidence="1 2">
    <name type="scientific">Novosphingobium mathurense</name>
    <dbReference type="NCBI Taxonomy" id="428990"/>
    <lineage>
        <taxon>Bacteria</taxon>
        <taxon>Pseudomonadati</taxon>
        <taxon>Pseudomonadota</taxon>
        <taxon>Alphaproteobacteria</taxon>
        <taxon>Sphingomonadales</taxon>
        <taxon>Sphingomonadaceae</taxon>
        <taxon>Novosphingobium</taxon>
    </lineage>
</organism>
<proteinExistence type="predicted"/>
<reference evidence="2" key="1">
    <citation type="submission" date="2017-02" db="EMBL/GenBank/DDBJ databases">
        <authorList>
            <person name="Varghese N."/>
            <person name="Submissions S."/>
        </authorList>
    </citation>
    <scope>NUCLEOTIDE SEQUENCE [LARGE SCALE GENOMIC DNA]</scope>
    <source>
        <strain evidence="2">SM117</strain>
    </source>
</reference>
<dbReference type="EMBL" id="FVZE01000017">
    <property type="protein sequence ID" value="SLK12030.1"/>
    <property type="molecule type" value="Genomic_DNA"/>
</dbReference>
<evidence type="ECO:0000313" key="1">
    <source>
        <dbReference type="EMBL" id="SLK12030.1"/>
    </source>
</evidence>
<dbReference type="AlphaFoldDB" id="A0A1U6IVJ7"/>
<accession>A0A1U6IVJ7</accession>
<dbReference type="Proteomes" id="UP000190989">
    <property type="component" value="Unassembled WGS sequence"/>
</dbReference>
<name>A0A1U6IVJ7_9SPHN</name>
<evidence type="ECO:0000313" key="2">
    <source>
        <dbReference type="Proteomes" id="UP000190989"/>
    </source>
</evidence>
<gene>
    <name evidence="1" type="ORF">SAMN06295987_11717</name>
</gene>